<sequence>MNSLKLGLAIILIFLLSGCDSKENKTIEFEDATVLFQHESKLFWISGNISVEFMDEYIRVENSTTDTVHYIPHERITYIGEAIEIR</sequence>
<name>A0A3M0A2V4_9GAMM</name>
<dbReference type="AlphaFoldDB" id="A0A3M0A2V4"/>
<comment type="caution">
    <text evidence="1">The sequence shown here is derived from an EMBL/GenBank/DDBJ whole genome shotgun (WGS) entry which is preliminary data.</text>
</comment>
<gene>
    <name evidence="1" type="ORF">DFR27_2308</name>
</gene>
<dbReference type="EMBL" id="REFJ01000005">
    <property type="protein sequence ID" value="RMA78967.1"/>
    <property type="molecule type" value="Genomic_DNA"/>
</dbReference>
<evidence type="ECO:0000313" key="2">
    <source>
        <dbReference type="Proteomes" id="UP000267187"/>
    </source>
</evidence>
<accession>A0A3M0A2V4</accession>
<keyword evidence="2" id="KW-1185">Reference proteome</keyword>
<evidence type="ECO:0000313" key="1">
    <source>
        <dbReference type="EMBL" id="RMA78967.1"/>
    </source>
</evidence>
<reference evidence="1 2" key="1">
    <citation type="submission" date="2018-10" db="EMBL/GenBank/DDBJ databases">
        <title>Genomic Encyclopedia of Type Strains, Phase IV (KMG-IV): sequencing the most valuable type-strain genomes for metagenomic binning, comparative biology and taxonomic classification.</title>
        <authorList>
            <person name="Goeker M."/>
        </authorList>
    </citation>
    <scope>NUCLEOTIDE SEQUENCE [LARGE SCALE GENOMIC DNA]</scope>
    <source>
        <strain evidence="1 2">DSM 25080</strain>
    </source>
</reference>
<protein>
    <submittedName>
        <fullName evidence="1">Uncharacterized protein</fullName>
    </submittedName>
</protein>
<dbReference type="Proteomes" id="UP000267187">
    <property type="component" value="Unassembled WGS sequence"/>
</dbReference>
<proteinExistence type="predicted"/>
<dbReference type="PROSITE" id="PS51257">
    <property type="entry name" value="PROKAR_LIPOPROTEIN"/>
    <property type="match status" value="1"/>
</dbReference>
<organism evidence="1 2">
    <name type="scientific">Umboniibacter marinipuniceus</name>
    <dbReference type="NCBI Taxonomy" id="569599"/>
    <lineage>
        <taxon>Bacteria</taxon>
        <taxon>Pseudomonadati</taxon>
        <taxon>Pseudomonadota</taxon>
        <taxon>Gammaproteobacteria</taxon>
        <taxon>Cellvibrionales</taxon>
        <taxon>Cellvibrionaceae</taxon>
        <taxon>Umboniibacter</taxon>
    </lineage>
</organism>